<dbReference type="VEuPathDB" id="VectorBase:HLOH_043595"/>
<evidence type="ECO:0008006" key="3">
    <source>
        <dbReference type="Google" id="ProtNLM"/>
    </source>
</evidence>
<name>A0A9J6H6E4_HAELO</name>
<dbReference type="OMA" id="HIINAPI"/>
<accession>A0A9J6H6E4</accession>
<dbReference type="EMBL" id="JABSTR010000011">
    <property type="protein sequence ID" value="KAH9382284.1"/>
    <property type="molecule type" value="Genomic_DNA"/>
</dbReference>
<gene>
    <name evidence="1" type="ORF">HPB48_008726</name>
</gene>
<comment type="caution">
    <text evidence="1">The sequence shown here is derived from an EMBL/GenBank/DDBJ whole genome shotgun (WGS) entry which is preliminary data.</text>
</comment>
<protein>
    <recommendedName>
        <fullName evidence="3">Nuclease HARBI1</fullName>
    </recommendedName>
</protein>
<dbReference type="OrthoDB" id="6487625at2759"/>
<organism evidence="1 2">
    <name type="scientific">Haemaphysalis longicornis</name>
    <name type="common">Bush tick</name>
    <dbReference type="NCBI Taxonomy" id="44386"/>
    <lineage>
        <taxon>Eukaryota</taxon>
        <taxon>Metazoa</taxon>
        <taxon>Ecdysozoa</taxon>
        <taxon>Arthropoda</taxon>
        <taxon>Chelicerata</taxon>
        <taxon>Arachnida</taxon>
        <taxon>Acari</taxon>
        <taxon>Parasitiformes</taxon>
        <taxon>Ixodida</taxon>
        <taxon>Ixodoidea</taxon>
        <taxon>Ixodidae</taxon>
        <taxon>Haemaphysalinae</taxon>
        <taxon>Haemaphysalis</taxon>
    </lineage>
</organism>
<dbReference type="Proteomes" id="UP000821853">
    <property type="component" value="Chromosome 9"/>
</dbReference>
<evidence type="ECO:0000313" key="1">
    <source>
        <dbReference type="EMBL" id="KAH9382284.1"/>
    </source>
</evidence>
<sequence length="221" mass="25322">MELVDSDSEDEEFDDLVAALAVKLVRKDRNRIPLYCEEVVGRYFEFEFKRMFRLSRETFNDLADRYQAAPTNQCSEKCLVVLTYLGNQCNMYSIAGQRVLNLLHSLSAEVISWPDEREQERIKAGFLLKSAGKGPRNTIGCVDGSHVEINTPKESPQSYCNRKEGILRQRKQIHGRAYRIPRVRPVMLGYSVRDPFSKEATQKCSNGYILGTVPIRCFRGS</sequence>
<dbReference type="AlphaFoldDB" id="A0A9J6H6E4"/>
<keyword evidence="2" id="KW-1185">Reference proteome</keyword>
<reference evidence="1 2" key="1">
    <citation type="journal article" date="2020" name="Cell">
        <title>Large-Scale Comparative Analyses of Tick Genomes Elucidate Their Genetic Diversity and Vector Capacities.</title>
        <authorList>
            <consortium name="Tick Genome and Microbiome Consortium (TIGMIC)"/>
            <person name="Jia N."/>
            <person name="Wang J."/>
            <person name="Shi W."/>
            <person name="Du L."/>
            <person name="Sun Y."/>
            <person name="Zhan W."/>
            <person name="Jiang J.F."/>
            <person name="Wang Q."/>
            <person name="Zhang B."/>
            <person name="Ji P."/>
            <person name="Bell-Sakyi L."/>
            <person name="Cui X.M."/>
            <person name="Yuan T.T."/>
            <person name="Jiang B.G."/>
            <person name="Yang W.F."/>
            <person name="Lam T.T."/>
            <person name="Chang Q.C."/>
            <person name="Ding S.J."/>
            <person name="Wang X.J."/>
            <person name="Zhu J.G."/>
            <person name="Ruan X.D."/>
            <person name="Zhao L."/>
            <person name="Wei J.T."/>
            <person name="Ye R.Z."/>
            <person name="Que T.C."/>
            <person name="Du C.H."/>
            <person name="Zhou Y.H."/>
            <person name="Cheng J.X."/>
            <person name="Dai P.F."/>
            <person name="Guo W.B."/>
            <person name="Han X.H."/>
            <person name="Huang E.J."/>
            <person name="Li L.F."/>
            <person name="Wei W."/>
            <person name="Gao Y.C."/>
            <person name="Liu J.Z."/>
            <person name="Shao H.Z."/>
            <person name="Wang X."/>
            <person name="Wang C.C."/>
            <person name="Yang T.C."/>
            <person name="Huo Q.B."/>
            <person name="Li W."/>
            <person name="Chen H.Y."/>
            <person name="Chen S.E."/>
            <person name="Zhou L.G."/>
            <person name="Ni X.B."/>
            <person name="Tian J.H."/>
            <person name="Sheng Y."/>
            <person name="Liu T."/>
            <person name="Pan Y.S."/>
            <person name="Xia L.Y."/>
            <person name="Li J."/>
            <person name="Zhao F."/>
            <person name="Cao W.C."/>
        </authorList>
    </citation>
    <scope>NUCLEOTIDE SEQUENCE [LARGE SCALE GENOMIC DNA]</scope>
    <source>
        <strain evidence="1">HaeL-2018</strain>
    </source>
</reference>
<evidence type="ECO:0000313" key="2">
    <source>
        <dbReference type="Proteomes" id="UP000821853"/>
    </source>
</evidence>
<proteinExistence type="predicted"/>